<protein>
    <recommendedName>
        <fullName evidence="2">YbaK/aminoacyl-tRNA synthetase-associated domain-containing protein</fullName>
    </recommendedName>
</protein>
<feature type="compositionally biased region" description="Low complexity" evidence="1">
    <location>
        <begin position="1"/>
        <end position="18"/>
    </location>
</feature>
<dbReference type="InterPro" id="IPR007214">
    <property type="entry name" value="YbaK/aa-tRNA-synth-assoc-dom"/>
</dbReference>
<feature type="domain" description="YbaK/aminoacyl-tRNA synthetase-associated" evidence="2">
    <location>
        <begin position="77"/>
        <end position="209"/>
    </location>
</feature>
<organism evidence="3 4">
    <name type="scientific">Spizellomyces punctatus (strain DAOM BR117)</name>
    <dbReference type="NCBI Taxonomy" id="645134"/>
    <lineage>
        <taxon>Eukaryota</taxon>
        <taxon>Fungi</taxon>
        <taxon>Fungi incertae sedis</taxon>
        <taxon>Chytridiomycota</taxon>
        <taxon>Chytridiomycota incertae sedis</taxon>
        <taxon>Chytridiomycetes</taxon>
        <taxon>Spizellomycetales</taxon>
        <taxon>Spizellomycetaceae</taxon>
        <taxon>Spizellomyces</taxon>
    </lineage>
</organism>
<evidence type="ECO:0000259" key="2">
    <source>
        <dbReference type="Pfam" id="PF04073"/>
    </source>
</evidence>
<dbReference type="SUPFAM" id="SSF55826">
    <property type="entry name" value="YbaK/ProRS associated domain"/>
    <property type="match status" value="1"/>
</dbReference>
<dbReference type="VEuPathDB" id="FungiDB:SPPG_04264"/>
<dbReference type="OrthoDB" id="1058301at2759"/>
<feature type="region of interest" description="Disordered" evidence="1">
    <location>
        <begin position="1"/>
        <end position="20"/>
    </location>
</feature>
<dbReference type="PANTHER" id="PTHR30411:SF4">
    <property type="entry name" value="YBAK_AMINOACYL-TRNA SYNTHETASE-ASSOCIATED DOMAIN-CONTAINING PROTEIN"/>
    <property type="match status" value="1"/>
</dbReference>
<evidence type="ECO:0000256" key="1">
    <source>
        <dbReference type="SAM" id="MobiDB-lite"/>
    </source>
</evidence>
<gene>
    <name evidence="3" type="ORF">SPPG_04264</name>
</gene>
<evidence type="ECO:0000313" key="4">
    <source>
        <dbReference type="Proteomes" id="UP000053201"/>
    </source>
</evidence>
<proteinExistence type="predicted"/>
<dbReference type="PANTHER" id="PTHR30411">
    <property type="entry name" value="CYTOPLASMIC PROTEIN"/>
    <property type="match status" value="1"/>
</dbReference>
<keyword evidence="4" id="KW-1185">Reference proteome</keyword>
<accession>A0A0L0HJH5</accession>
<dbReference type="RefSeq" id="XP_016609212.1">
    <property type="nucleotide sequence ID" value="XM_016752506.1"/>
</dbReference>
<dbReference type="OMA" id="HIDWKLG"/>
<name>A0A0L0HJH5_SPIPD</name>
<dbReference type="InterPro" id="IPR036754">
    <property type="entry name" value="YbaK/aa-tRNA-synt-asso_dom_sf"/>
</dbReference>
<dbReference type="Gene3D" id="3.90.960.10">
    <property type="entry name" value="YbaK/aminoacyl-tRNA synthetase-associated domain"/>
    <property type="match status" value="1"/>
</dbReference>
<dbReference type="eggNOG" id="ENOG502QTG1">
    <property type="taxonomic scope" value="Eukaryota"/>
</dbReference>
<dbReference type="Pfam" id="PF04073">
    <property type="entry name" value="tRNA_edit"/>
    <property type="match status" value="1"/>
</dbReference>
<dbReference type="AlphaFoldDB" id="A0A0L0HJH5"/>
<dbReference type="InParanoid" id="A0A0L0HJH5"/>
<dbReference type="Proteomes" id="UP000053201">
    <property type="component" value="Unassembled WGS sequence"/>
</dbReference>
<reference evidence="3 4" key="1">
    <citation type="submission" date="2009-08" db="EMBL/GenBank/DDBJ databases">
        <title>The Genome Sequence of Spizellomyces punctatus strain DAOM BR117.</title>
        <authorList>
            <consortium name="The Broad Institute Genome Sequencing Platform"/>
            <person name="Russ C."/>
            <person name="Cuomo C."/>
            <person name="Shea T."/>
            <person name="Young S.K."/>
            <person name="Zeng Q."/>
            <person name="Koehrsen M."/>
            <person name="Haas B."/>
            <person name="Borodovsky M."/>
            <person name="Guigo R."/>
            <person name="Alvarado L."/>
            <person name="Berlin A."/>
            <person name="Bochicchio J."/>
            <person name="Borenstein D."/>
            <person name="Chapman S."/>
            <person name="Chen Z."/>
            <person name="Engels R."/>
            <person name="Freedman E."/>
            <person name="Gellesch M."/>
            <person name="Goldberg J."/>
            <person name="Griggs A."/>
            <person name="Gujja S."/>
            <person name="Heiman D."/>
            <person name="Hepburn T."/>
            <person name="Howarth C."/>
            <person name="Jen D."/>
            <person name="Larson L."/>
            <person name="Lewis B."/>
            <person name="Mehta T."/>
            <person name="Park D."/>
            <person name="Pearson M."/>
            <person name="Roberts A."/>
            <person name="Saif S."/>
            <person name="Shenoy N."/>
            <person name="Sisk P."/>
            <person name="Stolte C."/>
            <person name="Sykes S."/>
            <person name="Thomson T."/>
            <person name="Walk T."/>
            <person name="White J."/>
            <person name="Yandava C."/>
            <person name="Burger G."/>
            <person name="Gray M.W."/>
            <person name="Holland P.W.H."/>
            <person name="King N."/>
            <person name="Lang F.B.F."/>
            <person name="Roger A.J."/>
            <person name="Ruiz-Trillo I."/>
            <person name="Lander E."/>
            <person name="Nusbaum C."/>
        </authorList>
    </citation>
    <scope>NUCLEOTIDE SEQUENCE [LARGE SCALE GENOMIC DNA]</scope>
    <source>
        <strain evidence="3 4">DAOM BR117</strain>
    </source>
</reference>
<dbReference type="STRING" id="645134.A0A0L0HJH5"/>
<dbReference type="EMBL" id="KQ257455">
    <property type="protein sequence ID" value="KND01173.1"/>
    <property type="molecule type" value="Genomic_DNA"/>
</dbReference>
<sequence>MTTASGATTPSTPATNTTDYMNQFRSQAEKERLPEHAPDGVQRVEQGTRDIALRNCSRFYEVESDYYDWTLERRAARLNAPSIAHLCKTILFENTKWKPTGDTLDPVNSQFYCVVVQYVDKMNAQKLMNFVRDLGNKEIPRKHYNMRVASEEKNMALTGYETGGVTPFGMKANVPIIITKNMTMLEPPILYLGAGHRDWKIALPIDDFITATKCYVADLEASPTA</sequence>
<dbReference type="CDD" id="cd04332">
    <property type="entry name" value="YbaK_like"/>
    <property type="match status" value="1"/>
</dbReference>
<evidence type="ECO:0000313" key="3">
    <source>
        <dbReference type="EMBL" id="KND01173.1"/>
    </source>
</evidence>
<dbReference type="GO" id="GO:0002161">
    <property type="term" value="F:aminoacyl-tRNA deacylase activity"/>
    <property type="evidence" value="ECO:0007669"/>
    <property type="project" value="InterPro"/>
</dbReference>
<dbReference type="GeneID" id="27687722"/>